<protein>
    <submittedName>
        <fullName evidence="1">Uncharacterized protein</fullName>
    </submittedName>
</protein>
<dbReference type="EMBL" id="CM001889">
    <property type="protein sequence ID" value="EOY47648.1"/>
    <property type="molecule type" value="Genomic_DNA"/>
</dbReference>
<evidence type="ECO:0000313" key="1">
    <source>
        <dbReference type="EMBL" id="EOY47648.1"/>
    </source>
</evidence>
<organism evidence="1 2">
    <name type="scientific">Streptomyces lividans 1326</name>
    <dbReference type="NCBI Taxonomy" id="1200984"/>
    <lineage>
        <taxon>Bacteria</taxon>
        <taxon>Bacillati</taxon>
        <taxon>Actinomycetota</taxon>
        <taxon>Actinomycetes</taxon>
        <taxon>Kitasatosporales</taxon>
        <taxon>Streptomycetaceae</taxon>
        <taxon>Streptomyces</taxon>
    </lineage>
</organism>
<name>A0A7U9DV25_STRLI</name>
<accession>A0A7U9DV25</accession>
<sequence>MSVSARVVVKGIVVSAPVPSEEFPQCEILKHPGWSVSTGV</sequence>
<evidence type="ECO:0000313" key="2">
    <source>
        <dbReference type="Proteomes" id="UP000014062"/>
    </source>
</evidence>
<proteinExistence type="predicted"/>
<reference evidence="2" key="1">
    <citation type="journal article" date="2013" name="Genome Biol. Evol.">
        <title>The genome sequence of Streptomyces lividans 66 reveals a novel tRNA-dependent peptide biosynthetic system within a metal-related genomic island.</title>
        <authorList>
            <person name="Cruz-Morales P."/>
            <person name="Vijgenboom E."/>
            <person name="Iruegas-Bocardo F."/>
            <person name="Girard G."/>
            <person name="Yanez-Guerra L.A."/>
            <person name="Ramos-Aboites H.E."/>
            <person name="Pernodet J.L."/>
            <person name="Anne J."/>
            <person name="van Wezel G.P."/>
            <person name="Barona-Gomez F."/>
        </authorList>
    </citation>
    <scope>NUCLEOTIDE SEQUENCE [LARGE SCALE GENOMIC DNA]</scope>
    <source>
        <strain evidence="2">1326</strain>
    </source>
</reference>
<gene>
    <name evidence="1" type="ORF">SLI_2934</name>
</gene>
<dbReference type="AlphaFoldDB" id="A0A7U9DV25"/>
<dbReference type="Proteomes" id="UP000014062">
    <property type="component" value="Chromosome"/>
</dbReference>